<protein>
    <submittedName>
        <fullName evidence="10">Methionine aminopeptidase</fullName>
        <ecNumber evidence="10">3.4.11.18</ecNumber>
    </submittedName>
</protein>
<evidence type="ECO:0000259" key="9">
    <source>
        <dbReference type="Pfam" id="PF00557"/>
    </source>
</evidence>
<dbReference type="Gene3D" id="3.90.230.10">
    <property type="entry name" value="Creatinase/methionine aminopeptidase superfamily"/>
    <property type="match status" value="1"/>
</dbReference>
<evidence type="ECO:0000256" key="1">
    <source>
        <dbReference type="ARBA" id="ARBA00000294"/>
    </source>
</evidence>
<evidence type="ECO:0000256" key="2">
    <source>
        <dbReference type="ARBA" id="ARBA00001936"/>
    </source>
</evidence>
<gene>
    <name evidence="10" type="primary">map_20</name>
    <name evidence="10" type="ORF">SDC9_28596</name>
</gene>
<dbReference type="InterPro" id="IPR002468">
    <property type="entry name" value="Pept_M24A_MAP2"/>
</dbReference>
<comment type="caution">
    <text evidence="10">The sequence shown here is derived from an EMBL/GenBank/DDBJ whole genome shotgun (WGS) entry which is preliminary data.</text>
</comment>
<evidence type="ECO:0000256" key="4">
    <source>
        <dbReference type="ARBA" id="ARBA00001954"/>
    </source>
</evidence>
<evidence type="ECO:0000256" key="7">
    <source>
        <dbReference type="ARBA" id="ARBA00022723"/>
    </source>
</evidence>
<reference evidence="10" key="1">
    <citation type="submission" date="2019-08" db="EMBL/GenBank/DDBJ databases">
        <authorList>
            <person name="Kucharzyk K."/>
            <person name="Murdoch R.W."/>
            <person name="Higgins S."/>
            <person name="Loffler F."/>
        </authorList>
    </citation>
    <scope>NUCLEOTIDE SEQUENCE</scope>
</reference>
<dbReference type="GO" id="GO:0006508">
    <property type="term" value="P:proteolysis"/>
    <property type="evidence" value="ECO:0007669"/>
    <property type="project" value="UniProtKB-KW"/>
</dbReference>
<evidence type="ECO:0000256" key="6">
    <source>
        <dbReference type="ARBA" id="ARBA00022670"/>
    </source>
</evidence>
<dbReference type="NCBIfam" id="TIGR00501">
    <property type="entry name" value="met_pdase_II"/>
    <property type="match status" value="1"/>
</dbReference>
<accession>A0A644UUA5</accession>
<comment type="cofactor">
    <cofactor evidence="3">
        <name>Co(2+)</name>
        <dbReference type="ChEBI" id="CHEBI:48828"/>
    </cofactor>
</comment>
<comment type="cofactor">
    <cofactor evidence="4">
        <name>Fe(2+)</name>
        <dbReference type="ChEBI" id="CHEBI:29033"/>
    </cofactor>
</comment>
<dbReference type="PANTHER" id="PTHR45777:SF2">
    <property type="entry name" value="METHIONINE AMINOPEPTIDASE 2"/>
    <property type="match status" value="1"/>
</dbReference>
<dbReference type="PRINTS" id="PR00599">
    <property type="entry name" value="MAPEPTIDASE"/>
</dbReference>
<dbReference type="GO" id="GO:0070006">
    <property type="term" value="F:metalloaminopeptidase activity"/>
    <property type="evidence" value="ECO:0007669"/>
    <property type="project" value="InterPro"/>
</dbReference>
<dbReference type="PANTHER" id="PTHR45777">
    <property type="entry name" value="METHIONINE AMINOPEPTIDASE 2"/>
    <property type="match status" value="1"/>
</dbReference>
<dbReference type="InterPro" id="IPR028595">
    <property type="entry name" value="MetAP_archaeal"/>
</dbReference>
<dbReference type="InterPro" id="IPR036388">
    <property type="entry name" value="WH-like_DNA-bd_sf"/>
</dbReference>
<dbReference type="InterPro" id="IPR036390">
    <property type="entry name" value="WH_DNA-bd_sf"/>
</dbReference>
<comment type="cofactor">
    <cofactor evidence="2">
        <name>Mn(2+)</name>
        <dbReference type="ChEBI" id="CHEBI:29035"/>
    </cofactor>
</comment>
<comment type="catalytic activity">
    <reaction evidence="1">
        <text>Release of N-terminal amino acids, preferentially methionine, from peptides and arylamides.</text>
        <dbReference type="EC" id="3.4.11.18"/>
    </reaction>
</comment>
<dbReference type="InterPro" id="IPR001714">
    <property type="entry name" value="Pept_M24_MAP"/>
</dbReference>
<evidence type="ECO:0000256" key="5">
    <source>
        <dbReference type="ARBA" id="ARBA00022438"/>
    </source>
</evidence>
<dbReference type="AlphaFoldDB" id="A0A644UUA5"/>
<organism evidence="10">
    <name type="scientific">bioreactor metagenome</name>
    <dbReference type="NCBI Taxonomy" id="1076179"/>
    <lineage>
        <taxon>unclassified sequences</taxon>
        <taxon>metagenomes</taxon>
        <taxon>ecological metagenomes</taxon>
    </lineage>
</organism>
<dbReference type="GO" id="GO:0046872">
    <property type="term" value="F:metal ion binding"/>
    <property type="evidence" value="ECO:0007669"/>
    <property type="project" value="UniProtKB-KW"/>
</dbReference>
<proteinExistence type="inferred from homology"/>
<dbReference type="InterPro" id="IPR036005">
    <property type="entry name" value="Creatinase/aminopeptidase-like"/>
</dbReference>
<dbReference type="InterPro" id="IPR050247">
    <property type="entry name" value="Met_Aminopeptidase_Type2"/>
</dbReference>
<sequence>MNDNELDNYIEAGRVAKTVLHKCAAEIKPGVGLAEIFEMVLDEISAAGVSHSFPPNISLNNCAAHDTASPDEERIFAEGDLVKLDIGTHVDGYIADTAVTVDLGNHASLCEASRSALDAAINVVAPEVVVSEIGRVVEETITSFGYKPILNLTGHALARYSLHHGLSIPNTGRFGSAVLREDMVIAIEPFASTGSGLVHEAPRAEIYQVIGDTPVRSPAGRKIMKKAEEMHGLPFARRWLNVPRAELALPALLRQGNLFLYHCLSDVPDSFVSQFEHTVIVTSDGALVTTR</sequence>
<dbReference type="GO" id="GO:0005737">
    <property type="term" value="C:cytoplasm"/>
    <property type="evidence" value="ECO:0007669"/>
    <property type="project" value="TreeGrafter"/>
</dbReference>
<evidence type="ECO:0000256" key="8">
    <source>
        <dbReference type="ARBA" id="ARBA00022801"/>
    </source>
</evidence>
<evidence type="ECO:0000313" key="10">
    <source>
        <dbReference type="EMBL" id="MPL82648.1"/>
    </source>
</evidence>
<evidence type="ECO:0000256" key="3">
    <source>
        <dbReference type="ARBA" id="ARBA00001941"/>
    </source>
</evidence>
<keyword evidence="8 10" id="KW-0378">Hydrolase</keyword>
<dbReference type="PROSITE" id="PS01202">
    <property type="entry name" value="MAP_2"/>
    <property type="match status" value="1"/>
</dbReference>
<keyword evidence="5 10" id="KW-0031">Aminopeptidase</keyword>
<dbReference type="InterPro" id="IPR000994">
    <property type="entry name" value="Pept_M24"/>
</dbReference>
<dbReference type="GO" id="GO:0004239">
    <property type="term" value="F:initiator methionyl aminopeptidase activity"/>
    <property type="evidence" value="ECO:0007669"/>
    <property type="project" value="UniProtKB-EC"/>
</dbReference>
<dbReference type="SUPFAM" id="SSF55920">
    <property type="entry name" value="Creatinase/aminopeptidase"/>
    <property type="match status" value="1"/>
</dbReference>
<keyword evidence="6" id="KW-0645">Protease</keyword>
<dbReference type="EMBL" id="VSSQ01000165">
    <property type="protein sequence ID" value="MPL82648.1"/>
    <property type="molecule type" value="Genomic_DNA"/>
</dbReference>
<dbReference type="EC" id="3.4.11.18" evidence="10"/>
<dbReference type="Pfam" id="PF00557">
    <property type="entry name" value="Peptidase_M24"/>
    <property type="match status" value="1"/>
</dbReference>
<dbReference type="SUPFAM" id="SSF46785">
    <property type="entry name" value="Winged helix' DNA-binding domain"/>
    <property type="match status" value="1"/>
</dbReference>
<dbReference type="InterPro" id="IPR018349">
    <property type="entry name" value="Pept_M24A_MAP2_BS"/>
</dbReference>
<dbReference type="HAMAP" id="MF_01975">
    <property type="entry name" value="MetAP_2_arc"/>
    <property type="match status" value="1"/>
</dbReference>
<feature type="domain" description="Peptidase M24" evidence="9">
    <location>
        <begin position="9"/>
        <end position="282"/>
    </location>
</feature>
<keyword evidence="7" id="KW-0479">Metal-binding</keyword>
<name>A0A644UUA5_9ZZZZ</name>
<dbReference type="Gene3D" id="1.10.10.10">
    <property type="entry name" value="Winged helix-like DNA-binding domain superfamily/Winged helix DNA-binding domain"/>
    <property type="match status" value="1"/>
</dbReference>